<accession>A0A9P5RQG8</accession>
<feature type="region of interest" description="Disordered" evidence="1">
    <location>
        <begin position="140"/>
        <end position="194"/>
    </location>
</feature>
<feature type="compositionally biased region" description="Basic and acidic residues" evidence="1">
    <location>
        <begin position="149"/>
        <end position="173"/>
    </location>
</feature>
<reference evidence="2" key="1">
    <citation type="journal article" date="2020" name="Fungal Divers.">
        <title>Resolving the Mortierellaceae phylogeny through synthesis of multi-gene phylogenetics and phylogenomics.</title>
        <authorList>
            <person name="Vandepol N."/>
            <person name="Liber J."/>
            <person name="Desiro A."/>
            <person name="Na H."/>
            <person name="Kennedy M."/>
            <person name="Barry K."/>
            <person name="Grigoriev I.V."/>
            <person name="Miller A.N."/>
            <person name="O'Donnell K."/>
            <person name="Stajich J.E."/>
            <person name="Bonito G."/>
        </authorList>
    </citation>
    <scope>NUCLEOTIDE SEQUENCE</scope>
    <source>
        <strain evidence="2">NRRL 6426</strain>
    </source>
</reference>
<dbReference type="AlphaFoldDB" id="A0A9P5RQG8"/>
<gene>
    <name evidence="2" type="ORF">BG015_001044</name>
</gene>
<dbReference type="Proteomes" id="UP000748756">
    <property type="component" value="Unassembled WGS sequence"/>
</dbReference>
<sequence>MNSDIRYDTFLEDAPKPTVRSLTPTDPRALIVSTLQLVFCARLLLEEQSSSSSQSSAIGVRLPDDPGRLWLDAIREDPTAQARIRWLVSKLVAEFLKDPSLGSTAISEVVILGPVLCQADYRALLSCFIERFDQSALLNQRRSPGDNNDGSRGDKSGSNKVDDGPRRRKDDARSKRKGNSSKSRPSTSSNPFSKRNLFKEPAVLQFLVERTQPDSRLKKRLFSTIEQSKAPFSPSLAAANAITILFKSGEQL</sequence>
<dbReference type="EMBL" id="JAAAUQ010001181">
    <property type="protein sequence ID" value="KAF9142124.1"/>
    <property type="molecule type" value="Genomic_DNA"/>
</dbReference>
<dbReference type="OrthoDB" id="2439770at2759"/>
<feature type="compositionally biased region" description="Low complexity" evidence="1">
    <location>
        <begin position="180"/>
        <end position="194"/>
    </location>
</feature>
<name>A0A9P5RQG8_9FUNG</name>
<keyword evidence="3" id="KW-1185">Reference proteome</keyword>
<comment type="caution">
    <text evidence="2">The sequence shown here is derived from an EMBL/GenBank/DDBJ whole genome shotgun (WGS) entry which is preliminary data.</text>
</comment>
<organism evidence="2 3">
    <name type="scientific">Linnemannia schmuckeri</name>
    <dbReference type="NCBI Taxonomy" id="64567"/>
    <lineage>
        <taxon>Eukaryota</taxon>
        <taxon>Fungi</taxon>
        <taxon>Fungi incertae sedis</taxon>
        <taxon>Mucoromycota</taxon>
        <taxon>Mortierellomycotina</taxon>
        <taxon>Mortierellomycetes</taxon>
        <taxon>Mortierellales</taxon>
        <taxon>Mortierellaceae</taxon>
        <taxon>Linnemannia</taxon>
    </lineage>
</organism>
<evidence type="ECO:0000313" key="2">
    <source>
        <dbReference type="EMBL" id="KAF9142124.1"/>
    </source>
</evidence>
<proteinExistence type="predicted"/>
<evidence type="ECO:0000313" key="3">
    <source>
        <dbReference type="Proteomes" id="UP000748756"/>
    </source>
</evidence>
<evidence type="ECO:0000256" key="1">
    <source>
        <dbReference type="SAM" id="MobiDB-lite"/>
    </source>
</evidence>
<protein>
    <submittedName>
        <fullName evidence="2">Uncharacterized protein</fullName>
    </submittedName>
</protein>